<dbReference type="PANTHER" id="PTHR42715">
    <property type="entry name" value="BETA-GLUCOSIDASE"/>
    <property type="match status" value="1"/>
</dbReference>
<dbReference type="EMBL" id="PJQL01000017">
    <property type="protein sequence ID" value="RCI01276.1"/>
    <property type="molecule type" value="Genomic_DNA"/>
</dbReference>
<evidence type="ECO:0000256" key="6">
    <source>
        <dbReference type="ARBA" id="ARBA00022525"/>
    </source>
</evidence>
<comment type="subcellular location">
    <subcellularLocation>
        <location evidence="2">Secreted</location>
    </subcellularLocation>
</comment>
<comment type="similarity">
    <text evidence="4">Belongs to the glycosyl hydrolase 3 family.</text>
</comment>
<dbReference type="OrthoDB" id="416222at2759"/>
<name>A0A367KGD0_RHIAZ</name>
<evidence type="ECO:0000256" key="11">
    <source>
        <dbReference type="ARBA" id="ARBA00023326"/>
    </source>
</evidence>
<dbReference type="FunFam" id="3.40.50.1700:FF:000003">
    <property type="entry name" value="Probable beta-glucosidase"/>
    <property type="match status" value="1"/>
</dbReference>
<dbReference type="FunFam" id="2.60.40.10:FF:000495">
    <property type="entry name" value="Periplasmic beta-glucosidase"/>
    <property type="match status" value="1"/>
</dbReference>
<dbReference type="InterPro" id="IPR001764">
    <property type="entry name" value="Glyco_hydro_3_N"/>
</dbReference>
<dbReference type="PRINTS" id="PR00133">
    <property type="entry name" value="GLHYDRLASE3"/>
</dbReference>
<dbReference type="AlphaFoldDB" id="A0A367KGD0"/>
<evidence type="ECO:0000259" key="17">
    <source>
        <dbReference type="SMART" id="SM01217"/>
    </source>
</evidence>
<evidence type="ECO:0000256" key="14">
    <source>
        <dbReference type="ARBA" id="ARBA00041276"/>
    </source>
</evidence>
<dbReference type="Pfam" id="PF00933">
    <property type="entry name" value="Glyco_hydro_3"/>
    <property type="match status" value="1"/>
</dbReference>
<keyword evidence="10" id="KW-0326">Glycosidase</keyword>
<dbReference type="Gene3D" id="2.60.40.10">
    <property type="entry name" value="Immunoglobulins"/>
    <property type="match status" value="1"/>
</dbReference>
<dbReference type="SUPFAM" id="SSF51445">
    <property type="entry name" value="(Trans)glycosidases"/>
    <property type="match status" value="1"/>
</dbReference>
<dbReference type="Pfam" id="PF14310">
    <property type="entry name" value="Fn3-like"/>
    <property type="match status" value="1"/>
</dbReference>
<dbReference type="Proteomes" id="UP000252139">
    <property type="component" value="Unassembled WGS sequence"/>
</dbReference>
<dbReference type="FunFam" id="3.20.20.300:FF:000002">
    <property type="entry name" value="Probable beta-glucosidase"/>
    <property type="match status" value="1"/>
</dbReference>
<dbReference type="PANTHER" id="PTHR42715:SF12">
    <property type="entry name" value="BETA-GLUCOSIDASE G-RELATED"/>
    <property type="match status" value="1"/>
</dbReference>
<gene>
    <name evidence="18" type="ORF">CU097_012526</name>
</gene>
<evidence type="ECO:0000256" key="15">
    <source>
        <dbReference type="ARBA" id="ARBA00041601"/>
    </source>
</evidence>
<organism evidence="18 19">
    <name type="scientific">Rhizopus azygosporus</name>
    <name type="common">Rhizopus microsporus var. azygosporus</name>
    <dbReference type="NCBI Taxonomy" id="86630"/>
    <lineage>
        <taxon>Eukaryota</taxon>
        <taxon>Fungi</taxon>
        <taxon>Fungi incertae sedis</taxon>
        <taxon>Mucoromycota</taxon>
        <taxon>Mucoromycotina</taxon>
        <taxon>Mucoromycetes</taxon>
        <taxon>Mucorales</taxon>
        <taxon>Mucorineae</taxon>
        <taxon>Rhizopodaceae</taxon>
        <taxon>Rhizopus</taxon>
    </lineage>
</organism>
<evidence type="ECO:0000256" key="5">
    <source>
        <dbReference type="ARBA" id="ARBA00012744"/>
    </source>
</evidence>
<reference evidence="18 19" key="1">
    <citation type="journal article" date="2018" name="G3 (Bethesda)">
        <title>Phylogenetic and Phylogenomic Definition of Rhizopus Species.</title>
        <authorList>
            <person name="Gryganskyi A.P."/>
            <person name="Golan J."/>
            <person name="Dolatabadi S."/>
            <person name="Mondo S."/>
            <person name="Robb S."/>
            <person name="Idnurm A."/>
            <person name="Muszewska A."/>
            <person name="Steczkiewicz K."/>
            <person name="Masonjones S."/>
            <person name="Liao H.L."/>
            <person name="Gajdeczka M.T."/>
            <person name="Anike F."/>
            <person name="Vuek A."/>
            <person name="Anishchenko I.M."/>
            <person name="Voigt K."/>
            <person name="de Hoog G.S."/>
            <person name="Smith M.E."/>
            <person name="Heitman J."/>
            <person name="Vilgalys R."/>
            <person name="Stajich J.E."/>
        </authorList>
    </citation>
    <scope>NUCLEOTIDE SEQUENCE [LARGE SCALE GENOMIC DNA]</scope>
    <source>
        <strain evidence="18 19">CBS 357.93</strain>
    </source>
</reference>
<evidence type="ECO:0000256" key="8">
    <source>
        <dbReference type="ARBA" id="ARBA00022801"/>
    </source>
</evidence>
<dbReference type="InterPro" id="IPR026891">
    <property type="entry name" value="Fn3-like"/>
</dbReference>
<evidence type="ECO:0000256" key="16">
    <source>
        <dbReference type="ARBA" id="ARBA00041808"/>
    </source>
</evidence>
<dbReference type="SMART" id="SM01217">
    <property type="entry name" value="Fn3_like"/>
    <property type="match status" value="1"/>
</dbReference>
<dbReference type="SUPFAM" id="SSF52279">
    <property type="entry name" value="Beta-D-glucan exohydrolase, C-terminal domain"/>
    <property type="match status" value="1"/>
</dbReference>
<comment type="function">
    <text evidence="12">Beta-glucosidases are one of a number of cellulolytic enzymes involved in the degradation of cellulosic biomass. Catalyzes the last step releasing glucose from the inhibitory cellobiose.</text>
</comment>
<keyword evidence="6" id="KW-0964">Secreted</keyword>
<evidence type="ECO:0000256" key="12">
    <source>
        <dbReference type="ARBA" id="ARBA00024983"/>
    </source>
</evidence>
<dbReference type="InterPro" id="IPR036962">
    <property type="entry name" value="Glyco_hydro_3_N_sf"/>
</dbReference>
<keyword evidence="11" id="KW-0624">Polysaccharide degradation</keyword>
<evidence type="ECO:0000256" key="2">
    <source>
        <dbReference type="ARBA" id="ARBA00004613"/>
    </source>
</evidence>
<dbReference type="STRING" id="86630.A0A367KGD0"/>
<accession>A0A367KGD0</accession>
<dbReference type="InterPro" id="IPR050288">
    <property type="entry name" value="Cellulose_deg_GH3"/>
</dbReference>
<feature type="domain" description="Fibronectin type III-like" evidence="17">
    <location>
        <begin position="645"/>
        <end position="714"/>
    </location>
</feature>
<protein>
    <recommendedName>
        <fullName evidence="13">Probable beta-glucosidase G</fullName>
        <ecNumber evidence="5">3.2.1.21</ecNumber>
    </recommendedName>
    <alternativeName>
        <fullName evidence="14">Beta-D-glucoside glucohydrolase G</fullName>
    </alternativeName>
    <alternativeName>
        <fullName evidence="15">Cellobiase G</fullName>
    </alternativeName>
    <alternativeName>
        <fullName evidence="16">Gentiobiase G</fullName>
    </alternativeName>
</protein>
<dbReference type="InterPro" id="IPR013783">
    <property type="entry name" value="Ig-like_fold"/>
</dbReference>
<comment type="pathway">
    <text evidence="3">Glycan metabolism; cellulose degradation.</text>
</comment>
<dbReference type="InterPro" id="IPR036881">
    <property type="entry name" value="Glyco_hydro_3_C_sf"/>
</dbReference>
<keyword evidence="19" id="KW-1185">Reference proteome</keyword>
<keyword evidence="9" id="KW-0119">Carbohydrate metabolism</keyword>
<evidence type="ECO:0000256" key="10">
    <source>
        <dbReference type="ARBA" id="ARBA00023295"/>
    </source>
</evidence>
<keyword evidence="8" id="KW-0378">Hydrolase</keyword>
<dbReference type="EC" id="3.2.1.21" evidence="5"/>
<evidence type="ECO:0000313" key="18">
    <source>
        <dbReference type="EMBL" id="RCI01276.1"/>
    </source>
</evidence>
<dbReference type="InterPro" id="IPR002772">
    <property type="entry name" value="Glyco_hydro_3_C"/>
</dbReference>
<dbReference type="Gene3D" id="3.40.50.1700">
    <property type="entry name" value="Glycoside hydrolase family 3 C-terminal domain"/>
    <property type="match status" value="1"/>
</dbReference>
<sequence>MRIPFLSTVAITVLLIIYAWIKPTEHKLNLRSWDEAYTMARALVDKMSLEQKVNIATGVGWQKGPCLGNTYAISNPDFPSLCLQDAPLGVRFAYNVTSGVAGINAAASFDRNSIYERGVYMGQEFRGKGAHIQLGPAMNFMRSPEGGRGWESGGEDPFLMGVLAEQTVLGIQSQGVIATAKHYILNEQELHRTTESSEADERTLHEIYLWPFARAIEAGVGSVMCSYNQVNGIFACENDYLLNTVLKGELGFKGFVQSDWSATMSTVDSANHGLDMTMPGDITMGSNDSYFGKNLIDAVRAKKVPESRVTDMATRIVAAWYKLGQDKGFPKTALDSFHLDKAPFVNVQSDHYELVRTMGAASIVLLKNSGILPLNKSIKNVAFVGSDAMVNPDGINACVDHACSKGTLAQGWGSGTAFFPYLVDPLTGLTSALGNDVKFTKSLDDWNLGAAAAAARDADVAFVFSSANSGEEYIIVDGNVGDRNNLSLWNNGDNLIKAVADANKNTVVVIHSVGPVLMPWIDHPNIKAVVWPGLPGQESGNSLADVVTGKVNPSGRLPYTIAKKASDYPIKPDPAHNVVYKEKLLMGYKWFDANNVTPLFPFGHGLSYTSFTYSGLTAKIVASGKSTKVSVTVTVKNVGHLDGAEIPQLYLSFPESSNEPPKLLRGFEKVFIKAGKEEEVKFELTSTELSIWDTDSKSWVVPPGKFIAHVGASSRDIRQSADFILLPGVEKYVEGQTLYRLVRLILSFFL</sequence>
<evidence type="ECO:0000256" key="13">
    <source>
        <dbReference type="ARBA" id="ARBA00039579"/>
    </source>
</evidence>
<evidence type="ECO:0000313" key="19">
    <source>
        <dbReference type="Proteomes" id="UP000252139"/>
    </source>
</evidence>
<dbReference type="Gene3D" id="3.20.20.300">
    <property type="entry name" value="Glycoside hydrolase, family 3, N-terminal domain"/>
    <property type="match status" value="1"/>
</dbReference>
<evidence type="ECO:0000256" key="3">
    <source>
        <dbReference type="ARBA" id="ARBA00004987"/>
    </source>
</evidence>
<keyword evidence="7" id="KW-0732">Signal</keyword>
<proteinExistence type="inferred from homology"/>
<dbReference type="Pfam" id="PF01915">
    <property type="entry name" value="Glyco_hydro_3_C"/>
    <property type="match status" value="1"/>
</dbReference>
<evidence type="ECO:0000256" key="4">
    <source>
        <dbReference type="ARBA" id="ARBA00005336"/>
    </source>
</evidence>
<comment type="caution">
    <text evidence="18">The sequence shown here is derived from an EMBL/GenBank/DDBJ whole genome shotgun (WGS) entry which is preliminary data.</text>
</comment>
<comment type="catalytic activity">
    <reaction evidence="1">
        <text>Hydrolysis of terminal, non-reducing beta-D-glucosyl residues with release of beta-D-glucose.</text>
        <dbReference type="EC" id="3.2.1.21"/>
    </reaction>
</comment>
<dbReference type="GO" id="GO:0008422">
    <property type="term" value="F:beta-glucosidase activity"/>
    <property type="evidence" value="ECO:0007669"/>
    <property type="project" value="UniProtKB-EC"/>
</dbReference>
<evidence type="ECO:0000256" key="7">
    <source>
        <dbReference type="ARBA" id="ARBA00022729"/>
    </source>
</evidence>
<dbReference type="GO" id="GO:0005576">
    <property type="term" value="C:extracellular region"/>
    <property type="evidence" value="ECO:0007669"/>
    <property type="project" value="UniProtKB-SubCell"/>
</dbReference>
<evidence type="ECO:0000256" key="9">
    <source>
        <dbReference type="ARBA" id="ARBA00023277"/>
    </source>
</evidence>
<dbReference type="InterPro" id="IPR017853">
    <property type="entry name" value="GH"/>
</dbReference>
<dbReference type="GO" id="GO:0009251">
    <property type="term" value="P:glucan catabolic process"/>
    <property type="evidence" value="ECO:0007669"/>
    <property type="project" value="TreeGrafter"/>
</dbReference>
<evidence type="ECO:0000256" key="1">
    <source>
        <dbReference type="ARBA" id="ARBA00000448"/>
    </source>
</evidence>